<dbReference type="Proteomes" id="UP000054477">
    <property type="component" value="Unassembled WGS sequence"/>
</dbReference>
<dbReference type="HOGENOM" id="CLU_897333_0_0_1"/>
<reference evidence="2 3" key="1">
    <citation type="submission" date="2014-04" db="EMBL/GenBank/DDBJ databases">
        <authorList>
            <consortium name="DOE Joint Genome Institute"/>
            <person name="Kuo A."/>
            <person name="Kohler A."/>
            <person name="Nagy L.G."/>
            <person name="Floudas D."/>
            <person name="Copeland A."/>
            <person name="Barry K.W."/>
            <person name="Cichocki N."/>
            <person name="Veneault-Fourrey C."/>
            <person name="LaButti K."/>
            <person name="Lindquist E.A."/>
            <person name="Lipzen A."/>
            <person name="Lundell T."/>
            <person name="Morin E."/>
            <person name="Murat C."/>
            <person name="Sun H."/>
            <person name="Tunlid A."/>
            <person name="Henrissat B."/>
            <person name="Grigoriev I.V."/>
            <person name="Hibbett D.S."/>
            <person name="Martin F."/>
            <person name="Nordberg H.P."/>
            <person name="Cantor M.N."/>
            <person name="Hua S.X."/>
        </authorList>
    </citation>
    <scope>NUCLEOTIDE SEQUENCE [LARGE SCALE GENOMIC DNA]</scope>
    <source>
        <strain evidence="2 3">LaAM-08-1</strain>
    </source>
</reference>
<gene>
    <name evidence="2" type="ORF">K443DRAFT_3878</name>
</gene>
<protein>
    <submittedName>
        <fullName evidence="2">Uncharacterized protein</fullName>
    </submittedName>
</protein>
<organism evidence="2 3">
    <name type="scientific">Laccaria amethystina LaAM-08-1</name>
    <dbReference type="NCBI Taxonomy" id="1095629"/>
    <lineage>
        <taxon>Eukaryota</taxon>
        <taxon>Fungi</taxon>
        <taxon>Dikarya</taxon>
        <taxon>Basidiomycota</taxon>
        <taxon>Agaricomycotina</taxon>
        <taxon>Agaricomycetes</taxon>
        <taxon>Agaricomycetidae</taxon>
        <taxon>Agaricales</taxon>
        <taxon>Agaricineae</taxon>
        <taxon>Hydnangiaceae</taxon>
        <taxon>Laccaria</taxon>
    </lineage>
</organism>
<dbReference type="OrthoDB" id="3205748at2759"/>
<feature type="compositionally biased region" description="Basic and acidic residues" evidence="1">
    <location>
        <begin position="46"/>
        <end position="56"/>
    </location>
</feature>
<feature type="region of interest" description="Disordered" evidence="1">
    <location>
        <begin position="42"/>
        <end position="106"/>
    </location>
</feature>
<feature type="compositionally biased region" description="Acidic residues" evidence="1">
    <location>
        <begin position="94"/>
        <end position="106"/>
    </location>
</feature>
<reference evidence="3" key="2">
    <citation type="submission" date="2015-01" db="EMBL/GenBank/DDBJ databases">
        <title>Evolutionary Origins and Diversification of the Mycorrhizal Mutualists.</title>
        <authorList>
            <consortium name="DOE Joint Genome Institute"/>
            <consortium name="Mycorrhizal Genomics Consortium"/>
            <person name="Kohler A."/>
            <person name="Kuo A."/>
            <person name="Nagy L.G."/>
            <person name="Floudas D."/>
            <person name="Copeland A."/>
            <person name="Barry K.W."/>
            <person name="Cichocki N."/>
            <person name="Veneault-Fourrey C."/>
            <person name="LaButti K."/>
            <person name="Lindquist E.A."/>
            <person name="Lipzen A."/>
            <person name="Lundell T."/>
            <person name="Morin E."/>
            <person name="Murat C."/>
            <person name="Riley R."/>
            <person name="Ohm R."/>
            <person name="Sun H."/>
            <person name="Tunlid A."/>
            <person name="Henrissat B."/>
            <person name="Grigoriev I.V."/>
            <person name="Hibbett D.S."/>
            <person name="Martin F."/>
        </authorList>
    </citation>
    <scope>NUCLEOTIDE SEQUENCE [LARGE SCALE GENOMIC DNA]</scope>
    <source>
        <strain evidence="3">LaAM-08-1</strain>
    </source>
</reference>
<proteinExistence type="predicted"/>
<dbReference type="STRING" id="1095629.A0A0C9Y5G9"/>
<dbReference type="AlphaFoldDB" id="A0A0C9Y5G9"/>
<evidence type="ECO:0000313" key="2">
    <source>
        <dbReference type="EMBL" id="KIK05392.1"/>
    </source>
</evidence>
<dbReference type="EMBL" id="KN838560">
    <property type="protein sequence ID" value="KIK05392.1"/>
    <property type="molecule type" value="Genomic_DNA"/>
</dbReference>
<keyword evidence="3" id="KW-1185">Reference proteome</keyword>
<evidence type="ECO:0000256" key="1">
    <source>
        <dbReference type="SAM" id="MobiDB-lite"/>
    </source>
</evidence>
<accession>A0A0C9Y5G9</accession>
<evidence type="ECO:0000313" key="3">
    <source>
        <dbReference type="Proteomes" id="UP000054477"/>
    </source>
</evidence>
<name>A0A0C9Y5G9_9AGAR</name>
<sequence>MEGTDSEQNPQTCSKTWCHRELPTNYRWKTCDHCRECDRKTKRAQRASEKAKKETVTLKQGGKRKRVPDSSDTSEDEQPTRHRKENAASGMDMDFLDDEDDGGLESDEEEAFNRAEEFFDSIRQDFQSHEDISFKGSFTIAHDPLVSFRKRVQMTADEIWKMTGYRFTVKDHKTLKSGHKTRLWCSQDEGRKKKSKKSQNVGVKNRDTLGMKRYPCRSRLIISCRETKDGLTKVAVHLDHHAKHVHYVDVSMPAGALNIVRENVEWLTPVMMVAKVQAAFPDVTAGTSGLTLLSGRRPQRPILLMVAIGL</sequence>